<protein>
    <submittedName>
        <fullName evidence="1">Uncharacterized protein</fullName>
    </submittedName>
</protein>
<dbReference type="Proteomes" id="UP001428774">
    <property type="component" value="Unassembled WGS sequence"/>
</dbReference>
<proteinExistence type="predicted"/>
<evidence type="ECO:0000313" key="1">
    <source>
        <dbReference type="EMBL" id="MEN9062395.1"/>
    </source>
</evidence>
<gene>
    <name evidence="1" type="ORF">ABFB10_16760</name>
</gene>
<dbReference type="EMBL" id="JBDNCH010000002">
    <property type="protein sequence ID" value="MEN9062395.1"/>
    <property type="molecule type" value="Genomic_DNA"/>
</dbReference>
<organism evidence="1 2">
    <name type="scientific">Ponticoccus litoralis</name>
    <dbReference type="NCBI Taxonomy" id="422297"/>
    <lineage>
        <taxon>Bacteria</taxon>
        <taxon>Pseudomonadati</taxon>
        <taxon>Pseudomonadota</taxon>
        <taxon>Alphaproteobacteria</taxon>
        <taxon>Rhodobacterales</taxon>
        <taxon>Roseobacteraceae</taxon>
        <taxon>Ponticoccus</taxon>
    </lineage>
</organism>
<comment type="caution">
    <text evidence="1">The sequence shown here is derived from an EMBL/GenBank/DDBJ whole genome shotgun (WGS) entry which is preliminary data.</text>
</comment>
<keyword evidence="2" id="KW-1185">Reference proteome</keyword>
<dbReference type="RefSeq" id="WP_347167372.1">
    <property type="nucleotide sequence ID" value="NZ_JBDNCH010000002.1"/>
</dbReference>
<evidence type="ECO:0000313" key="2">
    <source>
        <dbReference type="Proteomes" id="UP001428774"/>
    </source>
</evidence>
<reference evidence="1 2" key="1">
    <citation type="submission" date="2024-05" db="EMBL/GenBank/DDBJ databases">
        <title>Genome sequence of Ponticoccus litoralis KCCM 90028.</title>
        <authorList>
            <person name="Kim J.M."/>
            <person name="Lee J.K."/>
            <person name="Choi B.J."/>
            <person name="Bayburt H."/>
            <person name="Baek J.H."/>
            <person name="Jeon C.O."/>
        </authorList>
    </citation>
    <scope>NUCLEOTIDE SEQUENCE [LARGE SCALE GENOMIC DNA]</scope>
    <source>
        <strain evidence="1 2">KCCM 90028</strain>
    </source>
</reference>
<name>A0AAW9SPW5_9RHOB</name>
<dbReference type="AlphaFoldDB" id="A0AAW9SPW5"/>
<accession>A0AAW9SPW5</accession>
<sequence length="74" mass="7907">MTVTQAMDRAARKTLCARTRAPCRGGAKGCEAGGMRSDVRAILRPTAGAGAWFDRVSAPDLMAFRKRRAVVRGA</sequence>